<feature type="region of interest" description="Disordered" evidence="1">
    <location>
        <begin position="31"/>
        <end position="97"/>
    </location>
</feature>
<gene>
    <name evidence="3" type="primary">LOC106163740</name>
</gene>
<reference evidence="3" key="2">
    <citation type="submission" date="2025-08" db="UniProtKB">
        <authorList>
            <consortium name="RefSeq"/>
        </authorList>
    </citation>
    <scope>IDENTIFICATION</scope>
</reference>
<evidence type="ECO:0000313" key="3">
    <source>
        <dbReference type="RefSeq" id="XP_013396871.1"/>
    </source>
</evidence>
<proteinExistence type="predicted"/>
<feature type="compositionally biased region" description="Basic and acidic residues" evidence="1">
    <location>
        <begin position="82"/>
        <end position="96"/>
    </location>
</feature>
<dbReference type="GeneID" id="106163740"/>
<organism evidence="2 3">
    <name type="scientific">Lingula anatina</name>
    <name type="common">Brachiopod</name>
    <name type="synonym">Lingula unguis</name>
    <dbReference type="NCBI Taxonomy" id="7574"/>
    <lineage>
        <taxon>Eukaryota</taxon>
        <taxon>Metazoa</taxon>
        <taxon>Spiralia</taxon>
        <taxon>Lophotrochozoa</taxon>
        <taxon>Brachiopoda</taxon>
        <taxon>Linguliformea</taxon>
        <taxon>Lingulata</taxon>
        <taxon>Lingulida</taxon>
        <taxon>Linguloidea</taxon>
        <taxon>Lingulidae</taxon>
        <taxon>Lingula</taxon>
    </lineage>
</organism>
<evidence type="ECO:0000313" key="2">
    <source>
        <dbReference type="Proteomes" id="UP000085678"/>
    </source>
</evidence>
<dbReference type="Proteomes" id="UP000085678">
    <property type="component" value="Unplaced"/>
</dbReference>
<dbReference type="InParanoid" id="A0A1S3IG80"/>
<evidence type="ECO:0000256" key="1">
    <source>
        <dbReference type="SAM" id="MobiDB-lite"/>
    </source>
</evidence>
<dbReference type="RefSeq" id="XP_013396871.1">
    <property type="nucleotide sequence ID" value="XM_013541417.2"/>
</dbReference>
<name>A0A1S3IG80_LINAN</name>
<dbReference type="KEGG" id="lak:106163740"/>
<feature type="compositionally biased region" description="Low complexity" evidence="1">
    <location>
        <begin position="47"/>
        <end position="81"/>
    </location>
</feature>
<dbReference type="OrthoDB" id="426293at2759"/>
<reference evidence="3" key="1">
    <citation type="journal article" date="2015" name="Nat. Commun.">
        <title>The Lingula genome provides insights into brachiopod evolution and the origin of phosphate biomineralization.</title>
        <authorList>
            <person name="Luo Y.J."/>
            <person name="Takeuchi T."/>
            <person name="Koyanagi R."/>
            <person name="Yamada L."/>
            <person name="Kanda M."/>
            <person name="Khalturina M."/>
            <person name="Fujie M."/>
            <person name="Yamasaki S.I."/>
            <person name="Endo K."/>
            <person name="Satoh N."/>
        </authorList>
    </citation>
    <scope>NUCLEOTIDE SEQUENCE</scope>
</reference>
<dbReference type="AlphaFoldDB" id="A0A1S3IG80"/>
<sequence>MTQFCTVATTTDYSAFSGSSCRPDFNRFILHTDPRMPPKPVAKKPAAKPAAKTAVSGAKPGAKPAGAKTTTKPTAKPAPKATETKPEAKKEPEKVAEAPPAGININIKELAGVLFAEENNKVRASGKWPLLVDPSGISGTFLKYRHVNYIDAFNPSEMEPDRIRMALLGALKFAKALVVDMNEVDMFDTVVTRFEEIQKGLMDKIMDQSILTIDNYKSLMKDGDPPEFEVDPHKTYLMEETMKQFMFILITKSPEPSMELKKKMFVVTIG</sequence>
<dbReference type="STRING" id="7574.A0A1S3IG80"/>
<keyword evidence="2" id="KW-1185">Reference proteome</keyword>
<accession>A0A1S3IG80</accession>
<protein>
    <submittedName>
        <fullName evidence="3">IQ motif and ankyrin repeat domain-containing protein</fullName>
    </submittedName>
</protein>